<dbReference type="Proteomes" id="UP000030758">
    <property type="component" value="Unassembled WGS sequence"/>
</dbReference>
<dbReference type="AlphaFoldDB" id="A0A085ML75"/>
<organism evidence="1 3">
    <name type="scientific">Trichuris suis</name>
    <name type="common">pig whipworm</name>
    <dbReference type="NCBI Taxonomy" id="68888"/>
    <lineage>
        <taxon>Eukaryota</taxon>
        <taxon>Metazoa</taxon>
        <taxon>Ecdysozoa</taxon>
        <taxon>Nematoda</taxon>
        <taxon>Enoplea</taxon>
        <taxon>Dorylaimia</taxon>
        <taxon>Trichinellida</taxon>
        <taxon>Trichuridae</taxon>
        <taxon>Trichuris</taxon>
    </lineage>
</organism>
<evidence type="ECO:0000313" key="2">
    <source>
        <dbReference type="EMBL" id="KFD70844.1"/>
    </source>
</evidence>
<name>A0A085ML75_9BILA</name>
<accession>A0A085ML75</accession>
<dbReference type="Proteomes" id="UP000030764">
    <property type="component" value="Unassembled WGS sequence"/>
</dbReference>
<dbReference type="EMBL" id="KL367485">
    <property type="protein sequence ID" value="KFD70844.1"/>
    <property type="molecule type" value="Genomic_DNA"/>
</dbReference>
<gene>
    <name evidence="1" type="ORF">M513_01204</name>
    <name evidence="2" type="ORF">M514_01204</name>
</gene>
<evidence type="ECO:0000313" key="1">
    <source>
        <dbReference type="EMBL" id="KFD57971.1"/>
    </source>
</evidence>
<protein>
    <submittedName>
        <fullName evidence="1">Uncharacterized protein</fullName>
    </submittedName>
</protein>
<dbReference type="EMBL" id="KL363186">
    <property type="protein sequence ID" value="KFD57971.1"/>
    <property type="molecule type" value="Genomic_DNA"/>
</dbReference>
<keyword evidence="3" id="KW-1185">Reference proteome</keyword>
<proteinExistence type="predicted"/>
<sequence length="61" mass="6926">MAAINNGLGKTNLSHVYNQAGCNFRGWGSMRLFRRSSFPKLKMRHSVGDHYILRTTKNGTQ</sequence>
<evidence type="ECO:0000313" key="3">
    <source>
        <dbReference type="Proteomes" id="UP000030764"/>
    </source>
</evidence>
<reference evidence="1 3" key="1">
    <citation type="journal article" date="2014" name="Nat. Genet.">
        <title>Genome and transcriptome of the porcine whipworm Trichuris suis.</title>
        <authorList>
            <person name="Jex A.R."/>
            <person name="Nejsum P."/>
            <person name="Schwarz E.M."/>
            <person name="Hu L."/>
            <person name="Young N.D."/>
            <person name="Hall R.S."/>
            <person name="Korhonen P.K."/>
            <person name="Liao S."/>
            <person name="Thamsborg S."/>
            <person name="Xia J."/>
            <person name="Xu P."/>
            <person name="Wang S."/>
            <person name="Scheerlinck J.P."/>
            <person name="Hofmann A."/>
            <person name="Sternberg P.W."/>
            <person name="Wang J."/>
            <person name="Gasser R.B."/>
        </authorList>
    </citation>
    <scope>NUCLEOTIDE SEQUENCE [LARGE SCALE GENOMIC DNA]</scope>
    <source>
        <strain evidence="2">DCEP-RM93F</strain>
        <strain evidence="1">DCEP-RM93M</strain>
    </source>
</reference>